<comment type="caution">
    <text evidence="1">The sequence shown here is derived from an EMBL/GenBank/DDBJ whole genome shotgun (WGS) entry which is preliminary data.</text>
</comment>
<dbReference type="SUPFAM" id="SSF50969">
    <property type="entry name" value="YVTN repeat-like/Quinoprotein amine dehydrogenase"/>
    <property type="match status" value="1"/>
</dbReference>
<dbReference type="GO" id="GO:0016603">
    <property type="term" value="F:glutaminyl-peptide cyclotransferase activity"/>
    <property type="evidence" value="ECO:0007669"/>
    <property type="project" value="InterPro"/>
</dbReference>
<evidence type="ECO:0000313" key="1">
    <source>
        <dbReference type="EMBL" id="TSJ46592.1"/>
    </source>
</evidence>
<protein>
    <submittedName>
        <fullName evidence="1">Glutaminyl-peptide cyclotransferase</fullName>
    </submittedName>
</protein>
<organism evidence="1 2">
    <name type="scientific">Fluviicola chungangensis</name>
    <dbReference type="NCBI Taxonomy" id="2597671"/>
    <lineage>
        <taxon>Bacteria</taxon>
        <taxon>Pseudomonadati</taxon>
        <taxon>Bacteroidota</taxon>
        <taxon>Flavobacteriia</taxon>
        <taxon>Flavobacteriales</taxon>
        <taxon>Crocinitomicaceae</taxon>
        <taxon>Fluviicola</taxon>
    </lineage>
</organism>
<dbReference type="Gene3D" id="2.130.10.10">
    <property type="entry name" value="YVTN repeat-like/Quinoprotein amine dehydrogenase"/>
    <property type="match status" value="1"/>
</dbReference>
<proteinExistence type="predicted"/>
<sequence length="358" mass="40086">MKRRYGIIVLLILVLAAFILVPLMKSGGGMEELEMAKFDLPGDPQAKYGDDIPIKFVIPEGLTKVELLYNDSVFQTWNHPKAQTRTVALQTNYYGVGSRSLVLRSTFKDGTVLENSAIVRITSDIAPELLFVKIVKEYPHNPENYTQGYEFDGNQLYEGTGDPGQQGKTVVGPVSLETGAYIEPKNGLDATYFGEGITILGDLLYQITWQNSKCFVYDKKTMMLKNEFTYVGDGWGLCNDGKSIIMSDGSERITFRDPESFQATKVIEVYDNVGPRTYLNELEYIDGKIYANVYQTGTVLVIEPATGRVLQEIDANELVIRGKGSGDVLNGIAYNKLSNKIFMTGKYWTKTFEVQFHK</sequence>
<evidence type="ECO:0000313" key="2">
    <source>
        <dbReference type="Proteomes" id="UP000316008"/>
    </source>
</evidence>
<dbReference type="Proteomes" id="UP000316008">
    <property type="component" value="Unassembled WGS sequence"/>
</dbReference>
<dbReference type="OrthoDB" id="9783700at2"/>
<dbReference type="PANTHER" id="PTHR31270:SF1">
    <property type="entry name" value="GLUTAMINYL-PEPTIDE CYCLOTRANSFERASE"/>
    <property type="match status" value="1"/>
</dbReference>
<keyword evidence="1" id="KW-0808">Transferase</keyword>
<dbReference type="RefSeq" id="WP_144332129.1">
    <property type="nucleotide sequence ID" value="NZ_VLPL01000002.1"/>
</dbReference>
<dbReference type="InterPro" id="IPR011044">
    <property type="entry name" value="Quino_amine_DH_bsu"/>
</dbReference>
<reference evidence="1 2" key="1">
    <citation type="submission" date="2019-07" db="EMBL/GenBank/DDBJ databases">
        <authorList>
            <person name="Huq M.A."/>
        </authorList>
    </citation>
    <scope>NUCLEOTIDE SEQUENCE [LARGE SCALE GENOMIC DNA]</scope>
    <source>
        <strain evidence="1 2">MAH-3</strain>
    </source>
</reference>
<dbReference type="AlphaFoldDB" id="A0A556N346"/>
<gene>
    <name evidence="1" type="ORF">FO442_05385</name>
</gene>
<dbReference type="EMBL" id="VLPL01000002">
    <property type="protein sequence ID" value="TSJ46592.1"/>
    <property type="molecule type" value="Genomic_DNA"/>
</dbReference>
<dbReference type="PANTHER" id="PTHR31270">
    <property type="entry name" value="GLUTAMINYL-PEPTIDE CYCLOTRANSFERASE"/>
    <property type="match status" value="1"/>
</dbReference>
<dbReference type="InterPro" id="IPR015943">
    <property type="entry name" value="WD40/YVTN_repeat-like_dom_sf"/>
</dbReference>
<accession>A0A556N346</accession>
<dbReference type="Pfam" id="PF05096">
    <property type="entry name" value="Glu_cyclase_2"/>
    <property type="match status" value="1"/>
</dbReference>
<name>A0A556N346_9FLAO</name>
<keyword evidence="2" id="KW-1185">Reference proteome</keyword>
<dbReference type="InterPro" id="IPR007788">
    <property type="entry name" value="QCT"/>
</dbReference>